<dbReference type="FunFam" id="2.60.120.920:FF:000073">
    <property type="entry name" value="Butyrophilin like 3"/>
    <property type="match status" value="1"/>
</dbReference>
<dbReference type="InterPro" id="IPR013783">
    <property type="entry name" value="Ig-like_fold"/>
</dbReference>
<dbReference type="Proteomes" id="UP000314987">
    <property type="component" value="Unassembled WGS sequence"/>
</dbReference>
<dbReference type="Ensembl" id="ENSVURT00010013164.1">
    <property type="protein sequence ID" value="ENSVURP00010011597.1"/>
    <property type="gene ID" value="ENSVURG00010008958.1"/>
</dbReference>
<evidence type="ECO:0000259" key="10">
    <source>
        <dbReference type="PROSITE" id="PS50835"/>
    </source>
</evidence>
<dbReference type="GO" id="GO:0001817">
    <property type="term" value="P:regulation of cytokine production"/>
    <property type="evidence" value="ECO:0007669"/>
    <property type="project" value="TreeGrafter"/>
</dbReference>
<dbReference type="InterPro" id="IPR001870">
    <property type="entry name" value="B30.2/SPRY"/>
</dbReference>
<dbReference type="InterPro" id="IPR013106">
    <property type="entry name" value="Ig_V-set"/>
</dbReference>
<dbReference type="Pfam" id="PF07686">
    <property type="entry name" value="V-set"/>
    <property type="match status" value="1"/>
</dbReference>
<dbReference type="Pfam" id="PF13765">
    <property type="entry name" value="PRY"/>
    <property type="match status" value="1"/>
</dbReference>
<dbReference type="InterPro" id="IPR007110">
    <property type="entry name" value="Ig-like_dom"/>
</dbReference>
<dbReference type="GO" id="GO:0050852">
    <property type="term" value="P:T cell receptor signaling pathway"/>
    <property type="evidence" value="ECO:0007669"/>
    <property type="project" value="TreeGrafter"/>
</dbReference>
<dbReference type="FunFam" id="2.60.40.10:FF:000208">
    <property type="entry name" value="Butyrophilin subfamily 1 member A1"/>
    <property type="match status" value="1"/>
</dbReference>
<evidence type="ECO:0000259" key="9">
    <source>
        <dbReference type="PROSITE" id="PS50188"/>
    </source>
</evidence>
<dbReference type="Pfam" id="PF22705">
    <property type="entry name" value="C2-set_3"/>
    <property type="match status" value="1"/>
</dbReference>
<keyword evidence="5 8" id="KW-1133">Transmembrane helix</keyword>
<feature type="transmembrane region" description="Helical" evidence="8">
    <location>
        <begin position="229"/>
        <end position="250"/>
    </location>
</feature>
<protein>
    <submittedName>
        <fullName evidence="11">Uncharacterized protein</fullName>
    </submittedName>
</protein>
<reference evidence="11" key="3">
    <citation type="submission" date="2025-09" db="UniProtKB">
        <authorList>
            <consortium name="Ensembl"/>
        </authorList>
    </citation>
    <scope>IDENTIFICATION</scope>
</reference>
<dbReference type="Pfam" id="PF00622">
    <property type="entry name" value="SPRY"/>
    <property type="match status" value="1"/>
</dbReference>
<dbReference type="Gene3D" id="2.60.40.10">
    <property type="entry name" value="Immunoglobulins"/>
    <property type="match status" value="2"/>
</dbReference>
<evidence type="ECO:0000313" key="12">
    <source>
        <dbReference type="Proteomes" id="UP000314987"/>
    </source>
</evidence>
<organism evidence="11 12">
    <name type="scientific">Vombatus ursinus</name>
    <name type="common">Common wombat</name>
    <dbReference type="NCBI Taxonomy" id="29139"/>
    <lineage>
        <taxon>Eukaryota</taxon>
        <taxon>Metazoa</taxon>
        <taxon>Chordata</taxon>
        <taxon>Craniata</taxon>
        <taxon>Vertebrata</taxon>
        <taxon>Euteleostomi</taxon>
        <taxon>Mammalia</taxon>
        <taxon>Metatheria</taxon>
        <taxon>Diprotodontia</taxon>
        <taxon>Vombatidae</taxon>
        <taxon>Vombatus</taxon>
    </lineage>
</organism>
<proteinExistence type="inferred from homology"/>
<evidence type="ECO:0000256" key="8">
    <source>
        <dbReference type="SAM" id="Phobius"/>
    </source>
</evidence>
<evidence type="ECO:0000313" key="11">
    <source>
        <dbReference type="Ensembl" id="ENSVURP00010011597.1"/>
    </source>
</evidence>
<evidence type="ECO:0000256" key="4">
    <source>
        <dbReference type="ARBA" id="ARBA00022729"/>
    </source>
</evidence>
<dbReference type="InterPro" id="IPR013320">
    <property type="entry name" value="ConA-like_dom_sf"/>
</dbReference>
<comment type="similarity">
    <text evidence="2">Belongs to the immunoglobulin superfamily. BTN/MOG family.</text>
</comment>
<dbReference type="InterPro" id="IPR043136">
    <property type="entry name" value="B30.2/SPRY_sf"/>
</dbReference>
<dbReference type="InterPro" id="IPR053896">
    <property type="entry name" value="BTN3A2-like_Ig-C"/>
</dbReference>
<dbReference type="STRING" id="29139.ENSVURP00010011597"/>
<dbReference type="FunFam" id="2.60.40.10:FF:000088">
    <property type="entry name" value="Butyrophilin subfamily 1 member A1"/>
    <property type="match status" value="1"/>
</dbReference>
<dbReference type="PRINTS" id="PR01407">
    <property type="entry name" value="BUTYPHLNCDUF"/>
</dbReference>
<dbReference type="SMART" id="SM00409">
    <property type="entry name" value="IG"/>
    <property type="match status" value="1"/>
</dbReference>
<dbReference type="InterPro" id="IPR003599">
    <property type="entry name" value="Ig_sub"/>
</dbReference>
<dbReference type="SUPFAM" id="SSF49899">
    <property type="entry name" value="Concanavalin A-like lectins/glucanases"/>
    <property type="match status" value="1"/>
</dbReference>
<evidence type="ECO:0000256" key="1">
    <source>
        <dbReference type="ARBA" id="ARBA00004479"/>
    </source>
</evidence>
<reference evidence="12" key="1">
    <citation type="submission" date="2018-12" db="EMBL/GenBank/DDBJ databases">
        <authorList>
            <person name="Yazar S."/>
        </authorList>
    </citation>
    <scope>NUCLEOTIDE SEQUENCE [LARGE SCALE GENOMIC DNA]</scope>
</reference>
<keyword evidence="12" id="KW-1185">Reference proteome</keyword>
<comment type="subcellular location">
    <subcellularLocation>
        <location evidence="1">Membrane</location>
        <topology evidence="1">Single-pass type I membrane protein</topology>
    </subcellularLocation>
</comment>
<evidence type="ECO:0000256" key="5">
    <source>
        <dbReference type="ARBA" id="ARBA00022989"/>
    </source>
</evidence>
<dbReference type="InterPro" id="IPR006574">
    <property type="entry name" value="PRY"/>
</dbReference>
<dbReference type="InterPro" id="IPR003877">
    <property type="entry name" value="SPRY_dom"/>
</dbReference>
<keyword evidence="3 8" id="KW-0812">Transmembrane</keyword>
<feature type="domain" description="B30.2/SPRY" evidence="9">
    <location>
        <begin position="237"/>
        <end position="438"/>
    </location>
</feature>
<keyword evidence="4" id="KW-0732">Signal</keyword>
<dbReference type="CDD" id="cd13733">
    <property type="entry name" value="SPRY_PRY_C-I_1"/>
    <property type="match status" value="1"/>
</dbReference>
<evidence type="ECO:0000256" key="6">
    <source>
        <dbReference type="ARBA" id="ARBA00023136"/>
    </source>
</evidence>
<dbReference type="GO" id="GO:0005102">
    <property type="term" value="F:signaling receptor binding"/>
    <property type="evidence" value="ECO:0007669"/>
    <property type="project" value="TreeGrafter"/>
</dbReference>
<sequence length="438" mass="50536">MSMVKKPFLVIPTGQFQVIGPDEPIQALVGEDVIFSCHVLPKKSLEDMEVRFFRDKLSSVLSLIKDGKEENERQMQEYQGRTQFVQDAITEGRVSLKLKKITFSDSGIYGCWFSSQTFYQEHTWELHVAALGSSPLISLERYGDREVLLICQSSGWFPRPEIQCKNHQGQSLSSDFKVNTGNNGLFDIQTSFIIQEPPIGDILCSIHIRDLRQESRVRVADQFFQRSPWNYALFIMMAIFVILVASGILLHRYQVEVTLDPETAHHILHVSEDCKKVTYGDTEVLDIPETEKRFQSRSVVASQGFSLEEFYWEVEVGEKNRWYLGVCWDKVDRKNKDPELSPANGYWVLGRWNQTEHFTFAPSRQALTLQVQPKQVGIFLSCKYEQVSFYNVTDKSHIYTFTGCDFNGKIIRPYFRPRSNEINEHSPPLIICTKVSEL</sequence>
<dbReference type="InterPro" id="IPR050504">
    <property type="entry name" value="IgSF_BTN/MOG"/>
</dbReference>
<dbReference type="Gene3D" id="2.60.120.920">
    <property type="match status" value="1"/>
</dbReference>
<dbReference type="CDD" id="cd05713">
    <property type="entry name" value="IgV_MOG_like"/>
    <property type="match status" value="1"/>
</dbReference>
<evidence type="ECO:0000256" key="3">
    <source>
        <dbReference type="ARBA" id="ARBA00022692"/>
    </source>
</evidence>
<dbReference type="InterPro" id="IPR036179">
    <property type="entry name" value="Ig-like_dom_sf"/>
</dbReference>
<feature type="domain" description="Ig-like" evidence="10">
    <location>
        <begin position="7"/>
        <end position="111"/>
    </location>
</feature>
<dbReference type="PANTHER" id="PTHR24100">
    <property type="entry name" value="BUTYROPHILIN"/>
    <property type="match status" value="1"/>
</dbReference>
<keyword evidence="7" id="KW-0393">Immunoglobulin domain</keyword>
<keyword evidence="6 8" id="KW-0472">Membrane</keyword>
<dbReference type="PANTHER" id="PTHR24100:SF153">
    <property type="entry name" value="IG-LIKE DOMAIN-CONTAINING PROTEIN"/>
    <property type="match status" value="1"/>
</dbReference>
<dbReference type="OMA" id="FIMMAIF"/>
<dbReference type="GO" id="GO:0009897">
    <property type="term" value="C:external side of plasma membrane"/>
    <property type="evidence" value="ECO:0007669"/>
    <property type="project" value="TreeGrafter"/>
</dbReference>
<reference evidence="11" key="2">
    <citation type="submission" date="2025-08" db="UniProtKB">
        <authorList>
            <consortium name="Ensembl"/>
        </authorList>
    </citation>
    <scope>IDENTIFICATION</scope>
</reference>
<dbReference type="SMART" id="SM00589">
    <property type="entry name" value="PRY"/>
    <property type="match status" value="1"/>
</dbReference>
<dbReference type="SMART" id="SM00449">
    <property type="entry name" value="SPRY"/>
    <property type="match status" value="1"/>
</dbReference>
<name>A0A4X2KR30_VOMUR</name>
<dbReference type="PROSITE" id="PS50835">
    <property type="entry name" value="IG_LIKE"/>
    <property type="match status" value="1"/>
</dbReference>
<dbReference type="AlphaFoldDB" id="A0A4X2KR30"/>
<dbReference type="PROSITE" id="PS50188">
    <property type="entry name" value="B302_SPRY"/>
    <property type="match status" value="1"/>
</dbReference>
<dbReference type="GeneTree" id="ENSGT01120000271914"/>
<dbReference type="SUPFAM" id="SSF48726">
    <property type="entry name" value="Immunoglobulin"/>
    <property type="match status" value="1"/>
</dbReference>
<accession>A0A4X2KR30</accession>
<dbReference type="InterPro" id="IPR003879">
    <property type="entry name" value="Butyrophylin_SPRY"/>
</dbReference>
<evidence type="ECO:0000256" key="7">
    <source>
        <dbReference type="ARBA" id="ARBA00023319"/>
    </source>
</evidence>
<evidence type="ECO:0000256" key="2">
    <source>
        <dbReference type="ARBA" id="ARBA00007591"/>
    </source>
</evidence>